<evidence type="ECO:0000256" key="1">
    <source>
        <dbReference type="SAM" id="MobiDB-lite"/>
    </source>
</evidence>
<feature type="transmembrane region" description="Helical" evidence="2">
    <location>
        <begin position="47"/>
        <end position="65"/>
    </location>
</feature>
<reference evidence="3" key="1">
    <citation type="submission" date="2023-07" db="EMBL/GenBank/DDBJ databases">
        <title>Chromosome-level genome assembly of Artemia franciscana.</title>
        <authorList>
            <person name="Jo E."/>
        </authorList>
    </citation>
    <scope>NUCLEOTIDE SEQUENCE</scope>
    <source>
        <tissue evidence="3">Whole body</tissue>
    </source>
</reference>
<name>A0AA88HKY3_ARTSF</name>
<keyword evidence="2" id="KW-0812">Transmembrane</keyword>
<keyword evidence="2" id="KW-1133">Transmembrane helix</keyword>
<evidence type="ECO:0000313" key="3">
    <source>
        <dbReference type="EMBL" id="KAK2713800.1"/>
    </source>
</evidence>
<keyword evidence="4" id="KW-1185">Reference proteome</keyword>
<feature type="region of interest" description="Disordered" evidence="1">
    <location>
        <begin position="1"/>
        <end position="30"/>
    </location>
</feature>
<dbReference type="Proteomes" id="UP001187531">
    <property type="component" value="Unassembled WGS sequence"/>
</dbReference>
<evidence type="ECO:0000313" key="4">
    <source>
        <dbReference type="Proteomes" id="UP001187531"/>
    </source>
</evidence>
<feature type="compositionally biased region" description="Basic and acidic residues" evidence="1">
    <location>
        <begin position="9"/>
        <end position="25"/>
    </location>
</feature>
<keyword evidence="2" id="KW-0472">Membrane</keyword>
<gene>
    <name evidence="3" type="ORF">QYM36_009624</name>
</gene>
<sequence length="111" mass="12815">MIRRKEIRRQKEDKHIKSKEEEDNHIQNAATNGAADRTALSFHGRSFFGGMILCMGLALISGPAWNNRDENGKTIFYLNIDYQQVWQELEKAVDQGLLRTIRVGNFNSQTY</sequence>
<proteinExistence type="predicted"/>
<evidence type="ECO:0000256" key="2">
    <source>
        <dbReference type="SAM" id="Phobius"/>
    </source>
</evidence>
<protein>
    <submittedName>
        <fullName evidence="3">Uncharacterized protein</fullName>
    </submittedName>
</protein>
<dbReference type="EMBL" id="JAVRJZ010000014">
    <property type="protein sequence ID" value="KAK2713800.1"/>
    <property type="molecule type" value="Genomic_DNA"/>
</dbReference>
<dbReference type="AlphaFoldDB" id="A0AA88HKY3"/>
<accession>A0AA88HKY3</accession>
<comment type="caution">
    <text evidence="3">The sequence shown here is derived from an EMBL/GenBank/DDBJ whole genome shotgun (WGS) entry which is preliminary data.</text>
</comment>
<organism evidence="3 4">
    <name type="scientific">Artemia franciscana</name>
    <name type="common">Brine shrimp</name>
    <name type="synonym">Artemia sanfranciscana</name>
    <dbReference type="NCBI Taxonomy" id="6661"/>
    <lineage>
        <taxon>Eukaryota</taxon>
        <taxon>Metazoa</taxon>
        <taxon>Ecdysozoa</taxon>
        <taxon>Arthropoda</taxon>
        <taxon>Crustacea</taxon>
        <taxon>Branchiopoda</taxon>
        <taxon>Anostraca</taxon>
        <taxon>Artemiidae</taxon>
        <taxon>Artemia</taxon>
    </lineage>
</organism>